<organism evidence="1 2">
    <name type="scientific">Phocaeicola vulgatus</name>
    <name type="common">Bacteroides vulgatus</name>
    <dbReference type="NCBI Taxonomy" id="821"/>
    <lineage>
        <taxon>Bacteria</taxon>
        <taxon>Pseudomonadati</taxon>
        <taxon>Bacteroidota</taxon>
        <taxon>Bacteroidia</taxon>
        <taxon>Bacteroidales</taxon>
        <taxon>Bacteroidaceae</taxon>
        <taxon>Phocaeicola</taxon>
    </lineage>
</organism>
<reference evidence="1" key="1">
    <citation type="submission" date="2021-10" db="EMBL/GenBank/DDBJ databases">
        <title>Collection of gut derived symbiotic bacterial strains cultured from healthy donors.</title>
        <authorList>
            <person name="Lin H."/>
            <person name="Littmann E."/>
            <person name="Kohout C."/>
            <person name="Pamer E.G."/>
        </authorList>
    </citation>
    <scope>NUCLEOTIDE SEQUENCE</scope>
    <source>
        <strain evidence="1">DFI.1.167</strain>
    </source>
</reference>
<protein>
    <recommendedName>
        <fullName evidence="3">AAA family ATPase</fullName>
    </recommendedName>
</protein>
<dbReference type="InterPro" id="IPR027417">
    <property type="entry name" value="P-loop_NTPase"/>
</dbReference>
<evidence type="ECO:0008006" key="3">
    <source>
        <dbReference type="Google" id="ProtNLM"/>
    </source>
</evidence>
<accession>A0AAW4UZ53</accession>
<proteinExistence type="predicted"/>
<dbReference type="AlphaFoldDB" id="A0AAW4UZ53"/>
<name>A0AAW4UZ53_PHOVU</name>
<dbReference type="SUPFAM" id="SSF52540">
    <property type="entry name" value="P-loop containing nucleoside triphosphate hydrolases"/>
    <property type="match status" value="1"/>
</dbReference>
<gene>
    <name evidence="1" type="ORF">LI282_19355</name>
</gene>
<evidence type="ECO:0000313" key="2">
    <source>
        <dbReference type="Proteomes" id="UP001199363"/>
    </source>
</evidence>
<comment type="caution">
    <text evidence="1">The sequence shown here is derived from an EMBL/GenBank/DDBJ whole genome shotgun (WGS) entry which is preliminary data.</text>
</comment>
<dbReference type="EMBL" id="JAJCQG010000088">
    <property type="protein sequence ID" value="MCB7283176.1"/>
    <property type="molecule type" value="Genomic_DNA"/>
</dbReference>
<dbReference type="Proteomes" id="UP001199363">
    <property type="component" value="Unassembled WGS sequence"/>
</dbReference>
<evidence type="ECO:0000313" key="1">
    <source>
        <dbReference type="EMBL" id="MCB7283176.1"/>
    </source>
</evidence>
<sequence>MIIRGYKFIAFDRPVTLELGDVSMLLGANGAGKSNIIGFFRMLSYMMSKSFGKYVEIENNSHPL</sequence>